<evidence type="ECO:0000256" key="1">
    <source>
        <dbReference type="ARBA" id="ARBA00023224"/>
    </source>
</evidence>
<dbReference type="Gene3D" id="1.10.287.950">
    <property type="entry name" value="Methyl-accepting chemotaxis protein"/>
    <property type="match status" value="1"/>
</dbReference>
<dbReference type="Proteomes" id="UP000005435">
    <property type="component" value="Chromosome"/>
</dbReference>
<dbReference type="PANTHER" id="PTHR32089:SF112">
    <property type="entry name" value="LYSOZYME-LIKE PROTEIN-RELATED"/>
    <property type="match status" value="1"/>
</dbReference>
<dbReference type="PROSITE" id="PS50111">
    <property type="entry name" value="CHEMOTAXIS_TRANSDUC_2"/>
    <property type="match status" value="1"/>
</dbReference>
<keyword evidence="3" id="KW-0472">Membrane</keyword>
<organism evidence="5 6">
    <name type="scientific">Acetivibrio clariflavus (strain DSM 19732 / NBRC 101661 / EBR45)</name>
    <name type="common">Clostridium clariflavum</name>
    <dbReference type="NCBI Taxonomy" id="720554"/>
    <lineage>
        <taxon>Bacteria</taxon>
        <taxon>Bacillati</taxon>
        <taxon>Bacillota</taxon>
        <taxon>Clostridia</taxon>
        <taxon>Eubacteriales</taxon>
        <taxon>Oscillospiraceae</taxon>
        <taxon>Acetivibrio</taxon>
    </lineage>
</organism>
<dbReference type="AlphaFoldDB" id="G8M0D1"/>
<name>G8M0D1_ACECE</name>
<reference evidence="5 6" key="2">
    <citation type="journal article" date="2012" name="Stand. Genomic Sci.">
        <title>Complete Genome Sequence of Clostridium clariflavum DSM 19732.</title>
        <authorList>
            <person name="Izquierdo J.A."/>
            <person name="Goodwin L."/>
            <person name="Davenport K.W."/>
            <person name="Teshima H."/>
            <person name="Bruce D."/>
            <person name="Detter C."/>
            <person name="Tapia R."/>
            <person name="Han S."/>
            <person name="Land M."/>
            <person name="Hauser L."/>
            <person name="Jeffries C.D."/>
            <person name="Han J."/>
            <person name="Pitluck S."/>
            <person name="Nolan M."/>
            <person name="Chen A."/>
            <person name="Huntemann M."/>
            <person name="Mavromatis K."/>
            <person name="Mikhailova N."/>
            <person name="Liolios K."/>
            <person name="Woyke T."/>
            <person name="Lynd L.R."/>
        </authorList>
    </citation>
    <scope>NUCLEOTIDE SEQUENCE [LARGE SCALE GENOMIC DNA]</scope>
    <source>
        <strain evidence="6">DSM 19732 / NBRC 101661 / EBR45</strain>
    </source>
</reference>
<evidence type="ECO:0000256" key="2">
    <source>
        <dbReference type="PROSITE-ProRule" id="PRU00284"/>
    </source>
</evidence>
<keyword evidence="6" id="KW-1185">Reference proteome</keyword>
<dbReference type="HOGENOM" id="CLU_000445_107_18_9"/>
<keyword evidence="3" id="KW-1133">Transmembrane helix</keyword>
<dbReference type="EMBL" id="CP003065">
    <property type="protein sequence ID" value="AEV67976.1"/>
    <property type="molecule type" value="Genomic_DNA"/>
</dbReference>
<dbReference type="SUPFAM" id="SSF58104">
    <property type="entry name" value="Methyl-accepting chemotaxis protein (MCP) signaling domain"/>
    <property type="match status" value="1"/>
</dbReference>
<evidence type="ECO:0000256" key="3">
    <source>
        <dbReference type="SAM" id="Phobius"/>
    </source>
</evidence>
<dbReference type="GO" id="GO:0007165">
    <property type="term" value="P:signal transduction"/>
    <property type="evidence" value="ECO:0007669"/>
    <property type="project" value="UniProtKB-KW"/>
</dbReference>
<evidence type="ECO:0000313" key="6">
    <source>
        <dbReference type="Proteomes" id="UP000005435"/>
    </source>
</evidence>
<dbReference type="GO" id="GO:0016020">
    <property type="term" value="C:membrane"/>
    <property type="evidence" value="ECO:0007669"/>
    <property type="project" value="InterPro"/>
</dbReference>
<keyword evidence="1 2" id="KW-0807">Transducer</keyword>
<dbReference type="Pfam" id="PF00015">
    <property type="entry name" value="MCPsignal"/>
    <property type="match status" value="1"/>
</dbReference>
<accession>G8M0D1</accession>
<dbReference type="RefSeq" id="WP_014254590.1">
    <property type="nucleotide sequence ID" value="NC_016627.1"/>
</dbReference>
<proteinExistence type="predicted"/>
<dbReference type="SMART" id="SM00283">
    <property type="entry name" value="MA"/>
    <property type="match status" value="1"/>
</dbReference>
<gene>
    <name evidence="5" type="ordered locus">Clocl_1324</name>
</gene>
<dbReference type="STRING" id="720554.Clocl_1324"/>
<dbReference type="KEGG" id="ccl:Clocl_1324"/>
<evidence type="ECO:0000313" key="5">
    <source>
        <dbReference type="EMBL" id="AEV67976.1"/>
    </source>
</evidence>
<protein>
    <submittedName>
        <fullName evidence="5">Methyl-accepting chemotaxis protein</fullName>
    </submittedName>
</protein>
<feature type="transmembrane region" description="Helical" evidence="3">
    <location>
        <begin position="36"/>
        <end position="54"/>
    </location>
</feature>
<feature type="transmembrane region" description="Helical" evidence="3">
    <location>
        <begin position="12"/>
        <end position="30"/>
    </location>
</feature>
<dbReference type="eggNOG" id="COG0840">
    <property type="taxonomic scope" value="Bacteria"/>
</dbReference>
<feature type="domain" description="Methyl-accepting transducer" evidence="4">
    <location>
        <begin position="131"/>
        <end position="367"/>
    </location>
</feature>
<sequence length="417" mass="45834" precursor="true">MKKGIGRFTPLSFAYIIVFVIIILTSTYIYFRSGRIIQSVAIVILCSVLITITIKVGTDKTFKNILESLNRDIEKVCKGDFSYMVDTENAGIVKEISVCINSIISEMRSILNNFFSISNLIVESTTKVHTASELASTAMGEIKQTVEQIEKGVGIQANDAQQGVSAVEKLSEQISLVYNSYNSITDDTKKIKDLNNIGLQSVKVLRAKSKENYDTAEKIFSVIEKLTNSTKDIGSLVESIESIAEQTNLLALNAAIEAARAGEAGKGFAVVAEEVRKLADQSRKSTEEINMLMKSIQEESLMAIEAMEIMKKVSADQNAAVNKTDSSFNDIANAINSIILKINDVNQSITKMQNDKTEVINVIESISAISGETVAFSKELAVSSEHQLEHINDMNESAVKLSDLVKELDSKLRKYKV</sequence>
<reference evidence="6" key="1">
    <citation type="submission" date="2011-12" db="EMBL/GenBank/DDBJ databases">
        <title>Complete sequence of Clostridium clariflavum DSM 19732.</title>
        <authorList>
            <consortium name="US DOE Joint Genome Institute"/>
            <person name="Lucas S."/>
            <person name="Han J."/>
            <person name="Lapidus A."/>
            <person name="Cheng J.-F."/>
            <person name="Goodwin L."/>
            <person name="Pitluck S."/>
            <person name="Peters L."/>
            <person name="Teshima H."/>
            <person name="Detter J.C."/>
            <person name="Han C."/>
            <person name="Tapia R."/>
            <person name="Land M."/>
            <person name="Hauser L."/>
            <person name="Kyrpides N."/>
            <person name="Ivanova N."/>
            <person name="Pagani I."/>
            <person name="Kitzmiller T."/>
            <person name="Lynd L."/>
            <person name="Izquierdo J."/>
            <person name="Woyke T."/>
        </authorList>
    </citation>
    <scope>NUCLEOTIDE SEQUENCE [LARGE SCALE GENOMIC DNA]</scope>
    <source>
        <strain evidence="6">DSM 19732 / NBRC 101661 / EBR45</strain>
    </source>
</reference>
<keyword evidence="3" id="KW-0812">Transmembrane</keyword>
<dbReference type="PANTHER" id="PTHR32089">
    <property type="entry name" value="METHYL-ACCEPTING CHEMOTAXIS PROTEIN MCPB"/>
    <property type="match status" value="1"/>
</dbReference>
<dbReference type="OrthoDB" id="1937480at2"/>
<evidence type="ECO:0000259" key="4">
    <source>
        <dbReference type="PROSITE" id="PS50111"/>
    </source>
</evidence>
<dbReference type="InterPro" id="IPR004089">
    <property type="entry name" value="MCPsignal_dom"/>
</dbReference>